<accession>A0A0C2MPW1</accession>
<name>A0A0C2MPW1_THEKT</name>
<reference evidence="1 2" key="1">
    <citation type="journal article" date="2014" name="Genome Biol. Evol.">
        <title>The genome of the myxosporean Thelohanellus kitauei shows adaptations to nutrient acquisition within its fish host.</title>
        <authorList>
            <person name="Yang Y."/>
            <person name="Xiong J."/>
            <person name="Zhou Z."/>
            <person name="Huo F."/>
            <person name="Miao W."/>
            <person name="Ran C."/>
            <person name="Liu Y."/>
            <person name="Zhang J."/>
            <person name="Feng J."/>
            <person name="Wang M."/>
            <person name="Wang M."/>
            <person name="Wang L."/>
            <person name="Yao B."/>
        </authorList>
    </citation>
    <scope>NUCLEOTIDE SEQUENCE [LARGE SCALE GENOMIC DNA]</scope>
    <source>
        <strain evidence="1">Wuqing</strain>
    </source>
</reference>
<evidence type="ECO:0000313" key="1">
    <source>
        <dbReference type="EMBL" id="KII66385.1"/>
    </source>
</evidence>
<gene>
    <name evidence="1" type="ORF">RF11_13619</name>
</gene>
<organism evidence="1 2">
    <name type="scientific">Thelohanellus kitauei</name>
    <name type="common">Myxosporean</name>
    <dbReference type="NCBI Taxonomy" id="669202"/>
    <lineage>
        <taxon>Eukaryota</taxon>
        <taxon>Metazoa</taxon>
        <taxon>Cnidaria</taxon>
        <taxon>Myxozoa</taxon>
        <taxon>Myxosporea</taxon>
        <taxon>Bivalvulida</taxon>
        <taxon>Platysporina</taxon>
        <taxon>Myxobolidae</taxon>
        <taxon>Thelohanellus</taxon>
    </lineage>
</organism>
<evidence type="ECO:0000313" key="2">
    <source>
        <dbReference type="Proteomes" id="UP000031668"/>
    </source>
</evidence>
<proteinExistence type="predicted"/>
<protein>
    <submittedName>
        <fullName evidence="1">Uncharacterized protein</fullName>
    </submittedName>
</protein>
<sequence length="138" mass="16382">MAALMYEYMIQVLLVPYKQFKFKSSYLDEINNNEIHIFATYLTRRYIFHCKIKNGHPKRNSSMFAIYIEVFDNGISNITDLPIHMISLTGWKVPYSENSLDSINAPNIFYDNTWTVCKLINEERNDLIYNSRRYSQCV</sequence>
<comment type="caution">
    <text evidence="1">The sequence shown here is derived from an EMBL/GenBank/DDBJ whole genome shotgun (WGS) entry which is preliminary data.</text>
</comment>
<dbReference type="AlphaFoldDB" id="A0A0C2MPW1"/>
<dbReference type="Proteomes" id="UP000031668">
    <property type="component" value="Unassembled WGS sequence"/>
</dbReference>
<dbReference type="EMBL" id="JWZT01003547">
    <property type="protein sequence ID" value="KII66385.1"/>
    <property type="molecule type" value="Genomic_DNA"/>
</dbReference>
<keyword evidence="2" id="KW-1185">Reference proteome</keyword>